<dbReference type="EMBL" id="JAHLFU010000017">
    <property type="protein sequence ID" value="MBU3852406.1"/>
    <property type="molecule type" value="Genomic_DNA"/>
</dbReference>
<dbReference type="AlphaFoldDB" id="A0A9E2L4L4"/>
<proteinExistence type="predicted"/>
<dbReference type="SUPFAM" id="SSF56925">
    <property type="entry name" value="OMPA-like"/>
    <property type="match status" value="1"/>
</dbReference>
<reference evidence="2" key="1">
    <citation type="journal article" date="2021" name="PeerJ">
        <title>Extensive microbial diversity within the chicken gut microbiome revealed by metagenomics and culture.</title>
        <authorList>
            <person name="Gilroy R."/>
            <person name="Ravi A."/>
            <person name="Getino M."/>
            <person name="Pursley I."/>
            <person name="Horton D.L."/>
            <person name="Alikhan N.F."/>
            <person name="Baker D."/>
            <person name="Gharbi K."/>
            <person name="Hall N."/>
            <person name="Watson M."/>
            <person name="Adriaenssens E.M."/>
            <person name="Foster-Nyarko E."/>
            <person name="Jarju S."/>
            <person name="Secka A."/>
            <person name="Antonio M."/>
            <person name="Oren A."/>
            <person name="Chaudhuri R.R."/>
            <person name="La Ragione R."/>
            <person name="Hildebrand F."/>
            <person name="Pallen M.J."/>
        </authorList>
    </citation>
    <scope>NUCLEOTIDE SEQUENCE</scope>
    <source>
        <strain evidence="2">G3-2149</strain>
    </source>
</reference>
<feature type="domain" description="DUF6089" evidence="1">
    <location>
        <begin position="28"/>
        <end position="232"/>
    </location>
</feature>
<evidence type="ECO:0000259" key="1">
    <source>
        <dbReference type="Pfam" id="PF19573"/>
    </source>
</evidence>
<dbReference type="Gene3D" id="2.40.160.20">
    <property type="match status" value="1"/>
</dbReference>
<protein>
    <recommendedName>
        <fullName evidence="1">DUF6089 domain-containing protein</fullName>
    </recommendedName>
</protein>
<comment type="caution">
    <text evidence="2">The sequence shown here is derived from an EMBL/GenBank/DDBJ whole genome shotgun (WGS) entry which is preliminary data.</text>
</comment>
<reference evidence="2" key="2">
    <citation type="submission" date="2021-04" db="EMBL/GenBank/DDBJ databases">
        <authorList>
            <person name="Gilroy R."/>
        </authorList>
    </citation>
    <scope>NUCLEOTIDE SEQUENCE</scope>
    <source>
        <strain evidence="2">G3-2149</strain>
    </source>
</reference>
<evidence type="ECO:0000313" key="3">
    <source>
        <dbReference type="Proteomes" id="UP000823865"/>
    </source>
</evidence>
<organism evidence="2 3">
    <name type="scientific">Candidatus Paraprevotella stercoravium</name>
    <dbReference type="NCBI Taxonomy" id="2838725"/>
    <lineage>
        <taxon>Bacteria</taxon>
        <taxon>Pseudomonadati</taxon>
        <taxon>Bacteroidota</taxon>
        <taxon>Bacteroidia</taxon>
        <taxon>Bacteroidales</taxon>
        <taxon>Prevotellaceae</taxon>
        <taxon>Paraprevotella</taxon>
    </lineage>
</organism>
<dbReference type="Proteomes" id="UP000823865">
    <property type="component" value="Unassembled WGS sequence"/>
</dbReference>
<sequence>MKKAIFIWLLILITGIHPVSGQELEYRMELGGALGGSFYLGDLNNTPFRNLGGSGGIMARYIFNPRMAIKGNLFLGHIKGDNQNVFIPEDGYAPSTEGGTPATVTFTRNVFDLGAQFEFNFWGYGTGKSYKDNSRITPYMLLGAGLTFAPKPADIIVGFNIPIGVGVKYKLKERINIGFEWSIRFTTSDALDTTDPEGAQAIHPYGIPAKGLKNKDCYSMSLLYITYDLFPKYRLCNN</sequence>
<gene>
    <name evidence="2" type="ORF">H9789_00990</name>
</gene>
<evidence type="ECO:0000313" key="2">
    <source>
        <dbReference type="EMBL" id="MBU3852406.1"/>
    </source>
</evidence>
<dbReference type="Pfam" id="PF19573">
    <property type="entry name" value="DUF6089"/>
    <property type="match status" value="1"/>
</dbReference>
<dbReference type="InterPro" id="IPR045743">
    <property type="entry name" value="DUF6089"/>
</dbReference>
<dbReference type="InterPro" id="IPR011250">
    <property type="entry name" value="OMP/PagP_B-barrel"/>
</dbReference>
<name>A0A9E2L4L4_9BACT</name>
<accession>A0A9E2L4L4</accession>